<dbReference type="PANTHER" id="PTHR33866:SF2">
    <property type="entry name" value="S-ADENOSYLMETHIONINE DECARBOXYLASE PROENZYME"/>
    <property type="match status" value="1"/>
</dbReference>
<evidence type="ECO:0000256" key="1">
    <source>
        <dbReference type="ARBA" id="ARBA00001928"/>
    </source>
</evidence>
<keyword evidence="3" id="KW-0068">Autocatalytic cleavage</keyword>
<evidence type="ECO:0000256" key="6">
    <source>
        <dbReference type="ARBA" id="ARBA00023145"/>
    </source>
</evidence>
<keyword evidence="5" id="KW-0620">Polyamine biosynthesis</keyword>
<evidence type="ECO:0000256" key="4">
    <source>
        <dbReference type="ARBA" id="ARBA00023066"/>
    </source>
</evidence>
<dbReference type="Pfam" id="PF02675">
    <property type="entry name" value="AdoMet_dc"/>
    <property type="match status" value="1"/>
</dbReference>
<reference evidence="10 11" key="1">
    <citation type="journal article" date="2019" name="Nat. Microbiol.">
        <title>Mediterranean grassland soil C-N compound turnover is dependent on rainfall and depth, and is mediated by genomically divergent microorganisms.</title>
        <authorList>
            <person name="Diamond S."/>
            <person name="Andeer P.F."/>
            <person name="Li Z."/>
            <person name="Crits-Christoph A."/>
            <person name="Burstein D."/>
            <person name="Anantharaman K."/>
            <person name="Lane K.R."/>
            <person name="Thomas B.C."/>
            <person name="Pan C."/>
            <person name="Northen T.R."/>
            <person name="Banfield J.F."/>
        </authorList>
    </citation>
    <scope>NUCLEOTIDE SEQUENCE [LARGE SCALE GENOMIC DNA]</scope>
    <source>
        <strain evidence="10">WS_10</strain>
    </source>
</reference>
<dbReference type="GO" id="GO:0004014">
    <property type="term" value="F:adenosylmethionine decarboxylase activity"/>
    <property type="evidence" value="ECO:0007669"/>
    <property type="project" value="InterPro"/>
</dbReference>
<proteinExistence type="predicted"/>
<dbReference type="EMBL" id="VBPA01000222">
    <property type="protein sequence ID" value="TMQ70255.1"/>
    <property type="molecule type" value="Genomic_DNA"/>
</dbReference>
<evidence type="ECO:0000256" key="2">
    <source>
        <dbReference type="ARBA" id="ARBA00022793"/>
    </source>
</evidence>
<dbReference type="InterPro" id="IPR016067">
    <property type="entry name" value="S-AdoMet_deCO2ase_core"/>
</dbReference>
<name>A0A538U2X8_UNCEI</name>
<evidence type="ECO:0000256" key="7">
    <source>
        <dbReference type="ARBA" id="ARBA00023239"/>
    </source>
</evidence>
<dbReference type="Gene3D" id="3.60.90.10">
    <property type="entry name" value="S-adenosylmethionine decarboxylase"/>
    <property type="match status" value="1"/>
</dbReference>
<evidence type="ECO:0000256" key="5">
    <source>
        <dbReference type="ARBA" id="ARBA00023115"/>
    </source>
</evidence>
<comment type="cofactor">
    <cofactor evidence="1">
        <name>pyruvate</name>
        <dbReference type="ChEBI" id="CHEBI:15361"/>
    </cofactor>
</comment>
<evidence type="ECO:0000256" key="3">
    <source>
        <dbReference type="ARBA" id="ARBA00022813"/>
    </source>
</evidence>
<dbReference type="SUPFAM" id="SSF56276">
    <property type="entry name" value="S-adenosylmethionine decarboxylase"/>
    <property type="match status" value="1"/>
</dbReference>
<evidence type="ECO:0000256" key="9">
    <source>
        <dbReference type="ARBA" id="ARBA00023317"/>
    </source>
</evidence>
<keyword evidence="8" id="KW-0704">Schiff base</keyword>
<protein>
    <submittedName>
        <fullName evidence="10">S-adenosylmethionine decarboxylase proenzyme</fullName>
    </submittedName>
</protein>
<dbReference type="GO" id="GO:0005829">
    <property type="term" value="C:cytosol"/>
    <property type="evidence" value="ECO:0007669"/>
    <property type="project" value="TreeGrafter"/>
</dbReference>
<dbReference type="AlphaFoldDB" id="A0A538U2X8"/>
<keyword evidence="7" id="KW-0456">Lyase</keyword>
<evidence type="ECO:0000256" key="8">
    <source>
        <dbReference type="ARBA" id="ARBA00023270"/>
    </source>
</evidence>
<accession>A0A538U2X8</accession>
<organism evidence="10 11">
    <name type="scientific">Eiseniibacteriota bacterium</name>
    <dbReference type="NCBI Taxonomy" id="2212470"/>
    <lineage>
        <taxon>Bacteria</taxon>
        <taxon>Candidatus Eiseniibacteriota</taxon>
    </lineage>
</organism>
<keyword evidence="2" id="KW-0210">Decarboxylase</keyword>
<gene>
    <name evidence="10" type="ORF">E6K80_09080</name>
</gene>
<keyword evidence="9" id="KW-0670">Pyruvate</keyword>
<keyword evidence="4" id="KW-0745">Spermidine biosynthesis</keyword>
<keyword evidence="6" id="KW-0865">Zymogen</keyword>
<comment type="caution">
    <text evidence="10">The sequence shown here is derived from an EMBL/GenBank/DDBJ whole genome shotgun (WGS) entry which is preliminary data.</text>
</comment>
<sequence length="154" mass="17390">MSEISMVGFGPHLLYQASGCPPSRLDELSGLYRLLERMPDRIGMTRIMPPYVFRHATARGLVTGLSGFVLIAQSHVSVHTFLSRRVVHVDVFSCEPFDVEDALNALRDAFRPRHVEWQLLDRGREFPRDVAGSRALVEQHRRRVAAGLGLEALR</sequence>
<dbReference type="InterPro" id="IPR003826">
    <property type="entry name" value="AdoMetDC_fam_prok"/>
</dbReference>
<dbReference type="Proteomes" id="UP000319836">
    <property type="component" value="Unassembled WGS sequence"/>
</dbReference>
<evidence type="ECO:0000313" key="10">
    <source>
        <dbReference type="EMBL" id="TMQ70255.1"/>
    </source>
</evidence>
<dbReference type="PANTHER" id="PTHR33866">
    <property type="entry name" value="S-ADENOSYLMETHIONINE DECARBOXYLASE PROENZYME"/>
    <property type="match status" value="1"/>
</dbReference>
<dbReference type="GO" id="GO:0008295">
    <property type="term" value="P:spermidine biosynthetic process"/>
    <property type="evidence" value="ECO:0007669"/>
    <property type="project" value="UniProtKB-KW"/>
</dbReference>
<evidence type="ECO:0000313" key="11">
    <source>
        <dbReference type="Proteomes" id="UP000319836"/>
    </source>
</evidence>